<evidence type="ECO:0000313" key="2">
    <source>
        <dbReference type="Proteomes" id="UP000179023"/>
    </source>
</evidence>
<dbReference type="InterPro" id="IPR043148">
    <property type="entry name" value="TagF_C"/>
</dbReference>
<dbReference type="AlphaFoldDB" id="A0A1G2KKY1"/>
<name>A0A1G2KKY1_9BACT</name>
<evidence type="ECO:0000313" key="1">
    <source>
        <dbReference type="EMBL" id="OGZ99933.1"/>
    </source>
</evidence>
<dbReference type="Proteomes" id="UP000179023">
    <property type="component" value="Unassembled WGS sequence"/>
</dbReference>
<accession>A0A1G2KKY1</accession>
<dbReference type="SUPFAM" id="SSF53756">
    <property type="entry name" value="UDP-Glycosyltransferase/glycogen phosphorylase"/>
    <property type="match status" value="1"/>
</dbReference>
<dbReference type="InterPro" id="IPR007554">
    <property type="entry name" value="Glycerophosphate_synth"/>
</dbReference>
<reference evidence="1 2" key="1">
    <citation type="journal article" date="2016" name="Nat. Commun.">
        <title>Thousands of microbial genomes shed light on interconnected biogeochemical processes in an aquifer system.</title>
        <authorList>
            <person name="Anantharaman K."/>
            <person name="Brown C.T."/>
            <person name="Hug L.A."/>
            <person name="Sharon I."/>
            <person name="Castelle C.J."/>
            <person name="Probst A.J."/>
            <person name="Thomas B.C."/>
            <person name="Singh A."/>
            <person name="Wilkins M.J."/>
            <person name="Karaoz U."/>
            <person name="Brodie E.L."/>
            <person name="Williams K.H."/>
            <person name="Hubbard S.S."/>
            <person name="Banfield J.F."/>
        </authorList>
    </citation>
    <scope>NUCLEOTIDE SEQUENCE [LARGE SCALE GENOMIC DNA]</scope>
</reference>
<sequence>MKTIFITIGESFAARNVFRTDFWPLFLKNNPRIEIILLTVPDKKEYYEKSFGSPNVTVEGLNPRFRSRVSGVVASLARSGIKNHTNLWSKMRSYERGDSGFAVTFFKRALTFLLGNSASYKRLLRFLFLRTMPTRELVALFEKYKPGLLFATSLTHIDFDVPIAVEAKRRGIRTVGMVRSWDNFSSHGLLRFVPDRFLLQNVFLKEMAYRYQAMSEGRPPIDIIGLPHYDFYKRLDSFLETREAFFNRMGLDPQKKLILYGAMGDFLFPHEGEIADVLEQLISSKKIHYTAQVIFRAHPKFQSPFERMKTMRYVKPDRGATYLRPAEQKESSGDTRHFIHGDLRSMEMELSDMRHLINSLYHSDVVVTGASTMAIDAAVLDKPTVCVGFNGLTPENKVPYWVSVRRFYDTYTHFEALMETGGARLADNPDELAAHINSYIEDPSQDREKRRKIVEKFVEPFDGKASERLEHVISSEVDALFEK</sequence>
<proteinExistence type="predicted"/>
<evidence type="ECO:0008006" key="3">
    <source>
        <dbReference type="Google" id="ProtNLM"/>
    </source>
</evidence>
<dbReference type="Gene3D" id="3.40.50.12580">
    <property type="match status" value="1"/>
</dbReference>
<dbReference type="GO" id="GO:0016020">
    <property type="term" value="C:membrane"/>
    <property type="evidence" value="ECO:0007669"/>
    <property type="project" value="InterPro"/>
</dbReference>
<organism evidence="1 2">
    <name type="scientific">Candidatus Sungbacteria bacterium RIFCSPHIGHO2_02_FULL_47_11</name>
    <dbReference type="NCBI Taxonomy" id="1802270"/>
    <lineage>
        <taxon>Bacteria</taxon>
        <taxon>Candidatus Sungiibacteriota</taxon>
    </lineage>
</organism>
<dbReference type="GO" id="GO:0047355">
    <property type="term" value="F:CDP-glycerol glycerophosphotransferase activity"/>
    <property type="evidence" value="ECO:0007669"/>
    <property type="project" value="InterPro"/>
</dbReference>
<dbReference type="STRING" id="1802270.A3C07_02790"/>
<dbReference type="EMBL" id="MHQI01000030">
    <property type="protein sequence ID" value="OGZ99933.1"/>
    <property type="molecule type" value="Genomic_DNA"/>
</dbReference>
<comment type="caution">
    <text evidence="1">The sequence shown here is derived from an EMBL/GenBank/DDBJ whole genome shotgun (WGS) entry which is preliminary data.</text>
</comment>
<protein>
    <recommendedName>
        <fullName evidence="3">UDP-N-acetylglucosamine 2-epimerase domain-containing protein</fullName>
    </recommendedName>
</protein>
<dbReference type="Pfam" id="PF04464">
    <property type="entry name" value="Glyphos_transf"/>
    <property type="match status" value="1"/>
</dbReference>
<gene>
    <name evidence="1" type="ORF">A3C07_02790</name>
</gene>